<keyword evidence="3" id="KW-1185">Reference proteome</keyword>
<sequence>MGKLTYDSTLGVDFDDRVLAHLQLVIGAKLRRGESFYFSWRDDPAIGDGRSTLWLHPRISLVFKYAGGRQPSINRAWVDALMSTANSPGGLVLVPEPEARTEHESANHAGGNES</sequence>
<organism evidence="2 3">
    <name type="scientific">Agromyces indicus</name>
    <dbReference type="NCBI Taxonomy" id="758919"/>
    <lineage>
        <taxon>Bacteria</taxon>
        <taxon>Bacillati</taxon>
        <taxon>Actinomycetota</taxon>
        <taxon>Actinomycetes</taxon>
        <taxon>Micrococcales</taxon>
        <taxon>Microbacteriaceae</taxon>
        <taxon>Agromyces</taxon>
    </lineage>
</organism>
<dbReference type="Proteomes" id="UP001260072">
    <property type="component" value="Unassembled WGS sequence"/>
</dbReference>
<dbReference type="Pfam" id="PF25355">
    <property type="entry name" value="DUF7882"/>
    <property type="match status" value="1"/>
</dbReference>
<name>A0ABU1FKU3_9MICO</name>
<dbReference type="RefSeq" id="WP_310520860.1">
    <property type="nucleotide sequence ID" value="NZ_BAABBS010000001.1"/>
</dbReference>
<proteinExistence type="predicted"/>
<reference evidence="3" key="1">
    <citation type="submission" date="2023-07" db="EMBL/GenBank/DDBJ databases">
        <title>Description of three actinobacteria isolated from air of manufacturing shop in a pharmaceutical factory.</title>
        <authorList>
            <person name="Zhang D.-F."/>
        </authorList>
    </citation>
    <scope>NUCLEOTIDE SEQUENCE [LARGE SCALE GENOMIC DNA]</scope>
    <source>
        <strain evidence="3">CCTCC AB 2011122</strain>
    </source>
</reference>
<feature type="domain" description="DUF7882" evidence="1">
    <location>
        <begin position="1"/>
        <end position="96"/>
    </location>
</feature>
<accession>A0ABU1FKU3</accession>
<comment type="caution">
    <text evidence="2">The sequence shown here is derived from an EMBL/GenBank/DDBJ whole genome shotgun (WGS) entry which is preliminary data.</text>
</comment>
<dbReference type="InterPro" id="IPR057204">
    <property type="entry name" value="DUF7882"/>
</dbReference>
<evidence type="ECO:0000259" key="1">
    <source>
        <dbReference type="Pfam" id="PF25355"/>
    </source>
</evidence>
<gene>
    <name evidence="2" type="ORF">RH861_09920</name>
</gene>
<evidence type="ECO:0000313" key="2">
    <source>
        <dbReference type="EMBL" id="MDR5692375.1"/>
    </source>
</evidence>
<protein>
    <submittedName>
        <fullName evidence="2">ATP-dependent DNA ligase</fullName>
    </submittedName>
</protein>
<dbReference type="EMBL" id="JAVKGS010000003">
    <property type="protein sequence ID" value="MDR5692375.1"/>
    <property type="molecule type" value="Genomic_DNA"/>
</dbReference>
<keyword evidence="2" id="KW-0436">Ligase</keyword>
<evidence type="ECO:0000313" key="3">
    <source>
        <dbReference type="Proteomes" id="UP001260072"/>
    </source>
</evidence>
<dbReference type="GO" id="GO:0016874">
    <property type="term" value="F:ligase activity"/>
    <property type="evidence" value="ECO:0007669"/>
    <property type="project" value="UniProtKB-KW"/>
</dbReference>